<dbReference type="InterPro" id="IPR003615">
    <property type="entry name" value="HNH_nuc"/>
</dbReference>
<dbReference type="OrthoDB" id="4413566at2"/>
<dbReference type="KEGG" id="cted:CTEST_12030"/>
<reference evidence="3 4" key="1">
    <citation type="journal article" date="2015" name="Genome Announc.">
        <title>Complete Genome Sequence of the Type Strain Corynebacterium testudinoris DSM 44614, Recovered from Necrotic Lesions in the Mouth of a Tortoise.</title>
        <authorList>
            <person name="Ruckert C."/>
            <person name="Kriete M."/>
            <person name="Jaenicke S."/>
            <person name="Winkler A."/>
            <person name="Tauch A."/>
        </authorList>
    </citation>
    <scope>NUCLEOTIDE SEQUENCE [LARGE SCALE GENOMIC DNA]</scope>
    <source>
        <strain evidence="3 4">DSM 44614</strain>
    </source>
</reference>
<dbReference type="GO" id="GO:0004519">
    <property type="term" value="F:endonuclease activity"/>
    <property type="evidence" value="ECO:0007669"/>
    <property type="project" value="InterPro"/>
</dbReference>
<proteinExistence type="predicted"/>
<keyword evidence="4" id="KW-1185">Reference proteome</keyword>
<sequence length="431" mass="47644">MNIDLHYSPVEIYLQKALAPPEHFYAVNAPDDPVARRATKTRQDDYELWQSILPGNDEDIDVALGRLRRSLGRGDRYLMSAISAHHRLRELPKLKAVQEQHFHLDLMRLQVIDSVLCKADATVSEHMDLIDTELAEFLTPTRAHQVLPTVGKIKQRLNAIITMLDDSISTQDPAPAPADSVSVSVIEGRGVIHAEVDGVVAHDIDQRLRKYAIAHGVSHSDALVALIRGEGATNVTLNLYRASDIPDAPGWVSGVGYLTRKQTEDLLNRVDVEIDLDAIAAKVSSAYATPPDIRSLVVGWDGTCAVGGCDAPAHRAQMDHRINHADGGPTTAANLAALCVKHHALKTDRRVFYVLDPATRRKFFLFDDGSWAESEGDGPLAPSERHWLQTLSQRVEKRRARIRSESQAQRAEEVEREGPPPPPPPEEPPPF</sequence>
<dbReference type="CDD" id="cd00085">
    <property type="entry name" value="HNHc"/>
    <property type="match status" value="1"/>
</dbReference>
<evidence type="ECO:0000256" key="1">
    <source>
        <dbReference type="SAM" id="MobiDB-lite"/>
    </source>
</evidence>
<protein>
    <recommendedName>
        <fullName evidence="2">HNH nuclease domain-containing protein</fullName>
    </recommendedName>
</protein>
<dbReference type="RefSeq" id="WP_052844395.1">
    <property type="nucleotide sequence ID" value="NZ_CP011545.1"/>
</dbReference>
<feature type="domain" description="HNH nuclease" evidence="2">
    <location>
        <begin position="292"/>
        <end position="344"/>
    </location>
</feature>
<organism evidence="3 4">
    <name type="scientific">Corynebacterium testudinoris</name>
    <dbReference type="NCBI Taxonomy" id="136857"/>
    <lineage>
        <taxon>Bacteria</taxon>
        <taxon>Bacillati</taxon>
        <taxon>Actinomycetota</taxon>
        <taxon>Actinomycetes</taxon>
        <taxon>Mycobacteriales</taxon>
        <taxon>Corynebacteriaceae</taxon>
        <taxon>Corynebacterium</taxon>
    </lineage>
</organism>
<evidence type="ECO:0000313" key="4">
    <source>
        <dbReference type="Proteomes" id="UP000035540"/>
    </source>
</evidence>
<dbReference type="GO" id="GO:0008270">
    <property type="term" value="F:zinc ion binding"/>
    <property type="evidence" value="ECO:0007669"/>
    <property type="project" value="InterPro"/>
</dbReference>
<dbReference type="InterPro" id="IPR002711">
    <property type="entry name" value="HNH"/>
</dbReference>
<dbReference type="Pfam" id="PF01844">
    <property type="entry name" value="HNH"/>
    <property type="match status" value="1"/>
</dbReference>
<feature type="region of interest" description="Disordered" evidence="1">
    <location>
        <begin position="397"/>
        <end position="431"/>
    </location>
</feature>
<dbReference type="PATRIC" id="fig|136857.5.peg.2376"/>
<name>A0A0G3HCY9_9CORY</name>
<dbReference type="EMBL" id="CP011545">
    <property type="protein sequence ID" value="AKK09813.1"/>
    <property type="molecule type" value="Genomic_DNA"/>
</dbReference>
<dbReference type="Gene3D" id="1.10.30.50">
    <property type="match status" value="1"/>
</dbReference>
<evidence type="ECO:0000259" key="2">
    <source>
        <dbReference type="SMART" id="SM00507"/>
    </source>
</evidence>
<dbReference type="Proteomes" id="UP000035540">
    <property type="component" value="Chromosome"/>
</dbReference>
<feature type="compositionally biased region" description="Pro residues" evidence="1">
    <location>
        <begin position="419"/>
        <end position="431"/>
    </location>
</feature>
<dbReference type="GO" id="GO:0003676">
    <property type="term" value="F:nucleic acid binding"/>
    <property type="evidence" value="ECO:0007669"/>
    <property type="project" value="InterPro"/>
</dbReference>
<dbReference type="STRING" id="136857.CTEST_12030"/>
<evidence type="ECO:0000313" key="3">
    <source>
        <dbReference type="EMBL" id="AKK09813.1"/>
    </source>
</evidence>
<gene>
    <name evidence="3" type="ORF">CTEST_12030</name>
</gene>
<dbReference type="AlphaFoldDB" id="A0A0G3HCY9"/>
<dbReference type="SMART" id="SM00507">
    <property type="entry name" value="HNHc"/>
    <property type="match status" value="1"/>
</dbReference>
<accession>A0A0G3HCY9</accession>
<reference evidence="4" key="2">
    <citation type="submission" date="2015-05" db="EMBL/GenBank/DDBJ databases">
        <title>Complete genome sequence of Corynebacterium testudinoris DSM 44614, recovered from necrotic lesions in the mouth of a tortoise.</title>
        <authorList>
            <person name="Ruckert C."/>
            <person name="Albersmeier A."/>
            <person name="Winkler A."/>
            <person name="Tauch A."/>
        </authorList>
    </citation>
    <scope>NUCLEOTIDE SEQUENCE [LARGE SCALE GENOMIC DNA]</scope>
    <source>
        <strain evidence="4">DSM 44614</strain>
    </source>
</reference>